<evidence type="ECO:0000313" key="1">
    <source>
        <dbReference type="EMBL" id="GAD91337.1"/>
    </source>
</evidence>
<evidence type="ECO:0000313" key="2">
    <source>
        <dbReference type="Proteomes" id="UP000017800"/>
    </source>
</evidence>
<dbReference type="AlphaFoldDB" id="V5FRS9"/>
<dbReference type="EMBL" id="BAUJ01000085">
    <property type="protein sequence ID" value="GAD91337.1"/>
    <property type="molecule type" value="Genomic_DNA"/>
</dbReference>
<proteinExistence type="predicted"/>
<dbReference type="RefSeq" id="WP_023405627.1">
    <property type="nucleotide sequence ID" value="NZ_BAUJ01000085.1"/>
</dbReference>
<organism evidence="1 2">
    <name type="scientific">Vibrio halioticoli NBRC 102217</name>
    <dbReference type="NCBI Taxonomy" id="1219072"/>
    <lineage>
        <taxon>Bacteria</taxon>
        <taxon>Pseudomonadati</taxon>
        <taxon>Pseudomonadota</taxon>
        <taxon>Gammaproteobacteria</taxon>
        <taxon>Vibrionales</taxon>
        <taxon>Vibrionaceae</taxon>
        <taxon>Vibrio</taxon>
    </lineage>
</organism>
<comment type="caution">
    <text evidence="1">The sequence shown here is derived from an EMBL/GenBank/DDBJ whole genome shotgun (WGS) entry which is preliminary data.</text>
</comment>
<keyword evidence="2" id="KW-1185">Reference proteome</keyword>
<name>V5FRS9_9VIBR</name>
<accession>V5FRS9</accession>
<reference evidence="1 2" key="1">
    <citation type="submission" date="2013-11" db="EMBL/GenBank/DDBJ databases">
        <title>Whole genome shotgun sequence of Vibrio halioticoli NBRC 102217.</title>
        <authorList>
            <person name="Isaki S."/>
            <person name="Kimura A."/>
            <person name="Ohji S."/>
            <person name="Hosoyama A."/>
            <person name="Fujita N."/>
            <person name="Hashimoto M."/>
            <person name="Hosoyama Y."/>
            <person name="Yamazoe A."/>
        </authorList>
    </citation>
    <scope>NUCLEOTIDE SEQUENCE [LARGE SCALE GENOMIC DNA]</scope>
    <source>
        <strain evidence="1 2">NBRC 102217</strain>
    </source>
</reference>
<protein>
    <submittedName>
        <fullName evidence="1">Uncharacterized protein</fullName>
    </submittedName>
</protein>
<dbReference type="Proteomes" id="UP000017800">
    <property type="component" value="Unassembled WGS sequence"/>
</dbReference>
<sequence>MNTFTLEVDKNHRMVGFFKTVTSEDTEQQYAIEITFDGKGVSALLKDNMPVRIEVLKVLFPKNLCFCEFEDIKSCQSQDVPEHLRNILWSYGVVQDTPLDIQVEINGQKHSFVVTNSDVSI</sequence>
<gene>
    <name evidence="1" type="ORF">VHA01S_085_00140</name>
</gene>